<organism evidence="1 2">
    <name type="scientific">Kickxella alabastrina</name>
    <dbReference type="NCBI Taxonomy" id="61397"/>
    <lineage>
        <taxon>Eukaryota</taxon>
        <taxon>Fungi</taxon>
        <taxon>Fungi incertae sedis</taxon>
        <taxon>Zoopagomycota</taxon>
        <taxon>Kickxellomycotina</taxon>
        <taxon>Kickxellomycetes</taxon>
        <taxon>Kickxellales</taxon>
        <taxon>Kickxellaceae</taxon>
        <taxon>Kickxella</taxon>
    </lineage>
</organism>
<evidence type="ECO:0000313" key="2">
    <source>
        <dbReference type="Proteomes" id="UP001150581"/>
    </source>
</evidence>
<comment type="caution">
    <text evidence="1">The sequence shown here is derived from an EMBL/GenBank/DDBJ whole genome shotgun (WGS) entry which is preliminary data.</text>
</comment>
<name>A0ACC1IV74_9FUNG</name>
<accession>A0ACC1IV74</accession>
<protein>
    <submittedName>
        <fullName evidence="1">Uncharacterized protein</fullName>
    </submittedName>
</protein>
<evidence type="ECO:0000313" key="1">
    <source>
        <dbReference type="EMBL" id="KAJ1901520.1"/>
    </source>
</evidence>
<dbReference type="Proteomes" id="UP001150581">
    <property type="component" value="Unassembled WGS sequence"/>
</dbReference>
<dbReference type="EMBL" id="JANBPG010000025">
    <property type="protein sequence ID" value="KAJ1901520.1"/>
    <property type="molecule type" value="Genomic_DNA"/>
</dbReference>
<keyword evidence="2" id="KW-1185">Reference proteome</keyword>
<reference evidence="1" key="1">
    <citation type="submission" date="2022-07" db="EMBL/GenBank/DDBJ databases">
        <title>Phylogenomic reconstructions and comparative analyses of Kickxellomycotina fungi.</title>
        <authorList>
            <person name="Reynolds N.K."/>
            <person name="Stajich J.E."/>
            <person name="Barry K."/>
            <person name="Grigoriev I.V."/>
            <person name="Crous P."/>
            <person name="Smith M.E."/>
        </authorList>
    </citation>
    <scope>NUCLEOTIDE SEQUENCE</scope>
    <source>
        <strain evidence="1">Benny 63K</strain>
    </source>
</reference>
<proteinExistence type="predicted"/>
<gene>
    <name evidence="1" type="ORF">LPJ66_000743</name>
</gene>
<sequence length="746" mass="80774">MASDTNATVPPRPLRTISDEFRELQYIIDQFQSQLDTPEGAASLHPFGPINVEKAQSSFSQACFRLRESLTGYRDMTLAPWAKLLSIDAAQLQQQQQQHQMNGGIPVSTPVMAATHRAAAAAQELVEMRKITDALHEDTSKCKGILFDAAGSAISKALSMSSMGQPGLLVERLKATAKKLELAHYIDVQKREGEGEVTTVTLAGGILVIDVDIGTSKEQLKVKVSYVSDIEHDKRIDALMLGRLLSNDICGFEQLVEQMATLDRLTKERAPANFIHNTFAISATLAEIQQQELRALDGDVRGLLRQGSGIALPHTRHVGPSTLFFAPAAIKSGLSQENWAALQTNSLCGVAGIPGLRWLCFNWEPAKSPHCFMSAQFQQYCLQSDHMVEDSESHKVVTVSHPSIHGLQMCFLEFTQHKSSESSASDGGDSMQVDGQDEQDKNNRDELWIPYALVARLESPLPACALTVRRIMDAIAPGTTIAAPGHDRLEETDSGALQGAPRLLEDAVTLEHLVYAECAVGKGSAEAAATDLRKPTFHCIARHGISVEVESPQICAWNICRVPLSHPCNVLAVVPLLRRQAVFNELLASCFNVINTGTSGIANTSNEPVFNASKVIAKTHANDPFRIDILVKEVASEDDSDENRKRAKTGGDQQNMDTSTDAAANSQARTDQGVVLRVVESTGDILAWTHQFLGLAEELDLLAAMNGIASTTLTKANSHASLSAVANISSSIPVITLWLSSNPLTT</sequence>